<comment type="caution">
    <text evidence="7">The sequence shown here is derived from an EMBL/GenBank/DDBJ whole genome shotgun (WGS) entry which is preliminary data.</text>
</comment>
<evidence type="ECO:0000256" key="3">
    <source>
        <dbReference type="ARBA" id="ARBA00022471"/>
    </source>
</evidence>
<evidence type="ECO:0000313" key="7">
    <source>
        <dbReference type="EMBL" id="MCL7048702.1"/>
    </source>
</evidence>
<comment type="similarity">
    <text evidence="2 6">Belongs to the plant self-incompatibility (S1) protein family.</text>
</comment>
<evidence type="ECO:0000256" key="1">
    <source>
        <dbReference type="ARBA" id="ARBA00004613"/>
    </source>
</evidence>
<reference evidence="7" key="1">
    <citation type="submission" date="2022-03" db="EMBL/GenBank/DDBJ databases">
        <title>A functionally conserved STORR gene fusion in Papaver species that diverged 16.8 million years ago.</title>
        <authorList>
            <person name="Catania T."/>
        </authorList>
    </citation>
    <scope>NUCLEOTIDE SEQUENCE</scope>
    <source>
        <strain evidence="7">S-191538</strain>
    </source>
</reference>
<evidence type="ECO:0000313" key="8">
    <source>
        <dbReference type="Proteomes" id="UP001177140"/>
    </source>
</evidence>
<dbReference type="Proteomes" id="UP001177140">
    <property type="component" value="Unassembled WGS sequence"/>
</dbReference>
<feature type="signal peptide" evidence="6">
    <location>
        <begin position="1"/>
        <end position="29"/>
    </location>
</feature>
<dbReference type="EMBL" id="JAJJMA010307522">
    <property type="protein sequence ID" value="MCL7048702.1"/>
    <property type="molecule type" value="Genomic_DNA"/>
</dbReference>
<evidence type="ECO:0000256" key="2">
    <source>
        <dbReference type="ARBA" id="ARBA00005581"/>
    </source>
</evidence>
<dbReference type="AlphaFoldDB" id="A0AA42B273"/>
<proteinExistence type="inferred from homology"/>
<name>A0AA42B273_PAPNU</name>
<keyword evidence="3 6" id="KW-0713">Self-incompatibility</keyword>
<dbReference type="PANTHER" id="PTHR31232:SF156">
    <property type="entry name" value="PLANT SELF-INCOMPATIBILITY PROTEIN S1 FAMILY-RELATED"/>
    <property type="match status" value="1"/>
</dbReference>
<dbReference type="GO" id="GO:0005576">
    <property type="term" value="C:extracellular region"/>
    <property type="evidence" value="ECO:0007669"/>
    <property type="project" value="UniProtKB-SubCell"/>
</dbReference>
<sequence length="155" mass="17924">MMIVSRKLKCLSLFSSMVVFAVLATECSSQRTVPLGSWDPVHVSVANDISEGVELHIHCRSKEDDLGEHTLTYGNQFDWKFRIDLFVRTLFSCNMSWTDVDGKLVRGGYAMYNAERDWYRCENQCHFSVRKDCVYGYFKAKDAFECVYRFPGKAD</sequence>
<gene>
    <name evidence="7" type="ORF">MKW94_017423</name>
</gene>
<feature type="chain" id="PRO_5041483657" description="S-protein homolog" evidence="6">
    <location>
        <begin position="30"/>
        <end position="155"/>
    </location>
</feature>
<keyword evidence="4 6" id="KW-0964">Secreted</keyword>
<dbReference type="InterPro" id="IPR010264">
    <property type="entry name" value="Self-incomp_S1"/>
</dbReference>
<dbReference type="PANTHER" id="PTHR31232">
    <property type="match status" value="1"/>
</dbReference>
<accession>A0AA42B273</accession>
<dbReference type="GO" id="GO:0060320">
    <property type="term" value="P:rejection of self pollen"/>
    <property type="evidence" value="ECO:0007669"/>
    <property type="project" value="UniProtKB-KW"/>
</dbReference>
<dbReference type="Pfam" id="PF05938">
    <property type="entry name" value="Self-incomp_S1"/>
    <property type="match status" value="1"/>
</dbReference>
<evidence type="ECO:0000256" key="4">
    <source>
        <dbReference type="ARBA" id="ARBA00022525"/>
    </source>
</evidence>
<organism evidence="7 8">
    <name type="scientific">Papaver nudicaule</name>
    <name type="common">Iceland poppy</name>
    <dbReference type="NCBI Taxonomy" id="74823"/>
    <lineage>
        <taxon>Eukaryota</taxon>
        <taxon>Viridiplantae</taxon>
        <taxon>Streptophyta</taxon>
        <taxon>Embryophyta</taxon>
        <taxon>Tracheophyta</taxon>
        <taxon>Spermatophyta</taxon>
        <taxon>Magnoliopsida</taxon>
        <taxon>Ranunculales</taxon>
        <taxon>Papaveraceae</taxon>
        <taxon>Papaveroideae</taxon>
        <taxon>Papaver</taxon>
    </lineage>
</organism>
<keyword evidence="5 6" id="KW-0732">Signal</keyword>
<evidence type="ECO:0000256" key="6">
    <source>
        <dbReference type="RuleBase" id="RU367044"/>
    </source>
</evidence>
<protein>
    <recommendedName>
        <fullName evidence="6">S-protein homolog</fullName>
    </recommendedName>
</protein>
<keyword evidence="8" id="KW-1185">Reference proteome</keyword>
<evidence type="ECO:0000256" key="5">
    <source>
        <dbReference type="ARBA" id="ARBA00022729"/>
    </source>
</evidence>
<comment type="subcellular location">
    <subcellularLocation>
        <location evidence="1 6">Secreted</location>
    </subcellularLocation>
</comment>